<reference evidence="12 13" key="1">
    <citation type="submission" date="2022-07" db="EMBL/GenBank/DDBJ databases">
        <title>Methylomonas rivi sp. nov., Methylomonas rosea sp. nov., Methylomonas aureus sp. nov. and Methylomonas subterranea sp. nov., four novel methanotrophs isolated from a freshwater creek and the deep terrestrial subsurface.</title>
        <authorList>
            <person name="Abin C."/>
            <person name="Sankaranarayanan K."/>
            <person name="Garner C."/>
            <person name="Sindelar R."/>
            <person name="Kotary K."/>
            <person name="Garner R."/>
            <person name="Barclay S."/>
            <person name="Lawson P."/>
            <person name="Krumholz L."/>
        </authorList>
    </citation>
    <scope>NUCLEOTIDE SEQUENCE [LARGE SCALE GENOMIC DNA]</scope>
    <source>
        <strain evidence="12 13">WSC-6</strain>
    </source>
</reference>
<proteinExistence type="inferred from homology"/>
<feature type="domain" description="Glycoside hydrolase family 3 N-terminal" evidence="11">
    <location>
        <begin position="21"/>
        <end position="296"/>
    </location>
</feature>
<dbReference type="InterPro" id="IPR036962">
    <property type="entry name" value="Glyco_hydro_3_N_sf"/>
</dbReference>
<evidence type="ECO:0000256" key="4">
    <source>
        <dbReference type="ARBA" id="ARBA00022801"/>
    </source>
</evidence>
<dbReference type="PANTHER" id="PTHR30480:SF13">
    <property type="entry name" value="BETA-HEXOSAMINIDASE"/>
    <property type="match status" value="1"/>
</dbReference>
<dbReference type="InterPro" id="IPR001764">
    <property type="entry name" value="Glyco_hydro_3_N"/>
</dbReference>
<comment type="caution">
    <text evidence="12">The sequence shown here is derived from an EMBL/GenBank/DDBJ whole genome shotgun (WGS) entry which is preliminary data.</text>
</comment>
<keyword evidence="6 10" id="KW-0573">Peptidoglycan synthesis</keyword>
<dbReference type="EMBL" id="JANIBK010000089">
    <property type="protein sequence ID" value="MCQ8129686.1"/>
    <property type="molecule type" value="Genomic_DNA"/>
</dbReference>
<sequence length="338" mass="36706">MRALPIGPVMIDLEGHDLSALDKEKINHPNTGALILFARNYDNPEQILALVKAIRAARKGDILVAVDQEGGRVQRFKNGFTRLPPAICYAATPELAETAGWLMAAEVLSVDVDFSFAPVLDVDCGISEIIGNRAFALEPEQAAQLAGAFVKGMRSAGMAATGKHFPGHGAVAADSHLALPVDPRPLAEIRARDLLPFRALIEQGLEAIMPAHVVYTEVDEMPAGFSEIWLQRILRQELGFDGAIFSDDLSMEGAAGVGDFLDRAQLAQQAGCDMLLVCNNPAAAEQVLDKLPITQNSDRERRLQAMRGRPKLDRTHLLKSEPWRQAAAQILQLTETHA</sequence>
<feature type="binding site" evidence="10">
    <location>
        <position position="67"/>
    </location>
    <ligand>
        <name>substrate</name>
    </ligand>
</feature>
<evidence type="ECO:0000256" key="1">
    <source>
        <dbReference type="ARBA" id="ARBA00001231"/>
    </source>
</evidence>
<comment type="subcellular location">
    <subcellularLocation>
        <location evidence="10">Cytoplasm</location>
    </subcellularLocation>
</comment>
<dbReference type="InterPro" id="IPR017853">
    <property type="entry name" value="GH"/>
</dbReference>
<evidence type="ECO:0000256" key="10">
    <source>
        <dbReference type="HAMAP-Rule" id="MF_00364"/>
    </source>
</evidence>
<feature type="binding site" evidence="10">
    <location>
        <position position="133"/>
    </location>
    <ligand>
        <name>substrate</name>
    </ligand>
</feature>
<dbReference type="Pfam" id="PF00933">
    <property type="entry name" value="Glyco_hydro_3"/>
    <property type="match status" value="1"/>
</dbReference>
<dbReference type="Gene3D" id="3.20.20.300">
    <property type="entry name" value="Glycoside hydrolase, family 3, N-terminal domain"/>
    <property type="match status" value="1"/>
</dbReference>
<keyword evidence="9 10" id="KW-0961">Cell wall biogenesis/degradation</keyword>
<gene>
    <name evidence="10 12" type="primary">nagZ</name>
    <name evidence="12" type="ORF">NP596_14575</name>
</gene>
<keyword evidence="2 10" id="KW-0963">Cytoplasm</keyword>
<evidence type="ECO:0000259" key="11">
    <source>
        <dbReference type="Pfam" id="PF00933"/>
    </source>
</evidence>
<evidence type="ECO:0000256" key="6">
    <source>
        <dbReference type="ARBA" id="ARBA00022984"/>
    </source>
</evidence>
<evidence type="ECO:0000256" key="2">
    <source>
        <dbReference type="ARBA" id="ARBA00022490"/>
    </source>
</evidence>
<comment type="similarity">
    <text evidence="10">Belongs to the glycosyl hydrolase 3 family. NagZ subfamily.</text>
</comment>
<evidence type="ECO:0000256" key="5">
    <source>
        <dbReference type="ARBA" id="ARBA00022960"/>
    </source>
</evidence>
<evidence type="ECO:0000313" key="13">
    <source>
        <dbReference type="Proteomes" id="UP001524586"/>
    </source>
</evidence>
<keyword evidence="8 10" id="KW-0131">Cell cycle</keyword>
<evidence type="ECO:0000313" key="12">
    <source>
        <dbReference type="EMBL" id="MCQ8129686.1"/>
    </source>
</evidence>
<dbReference type="EC" id="3.2.1.52" evidence="10"/>
<feature type="site" description="Important for catalytic activity" evidence="10">
    <location>
        <position position="174"/>
    </location>
</feature>
<feature type="binding site" evidence="10">
    <location>
        <begin position="163"/>
        <end position="164"/>
    </location>
    <ligand>
        <name>substrate</name>
    </ligand>
</feature>
<evidence type="ECO:0000256" key="7">
    <source>
        <dbReference type="ARBA" id="ARBA00023295"/>
    </source>
</evidence>
<keyword evidence="3 10" id="KW-0132">Cell division</keyword>
<dbReference type="RefSeq" id="WP_256616119.1">
    <property type="nucleotide sequence ID" value="NZ_JANIBK010000089.1"/>
</dbReference>
<evidence type="ECO:0000256" key="8">
    <source>
        <dbReference type="ARBA" id="ARBA00023306"/>
    </source>
</evidence>
<dbReference type="NCBIfam" id="NF003740">
    <property type="entry name" value="PRK05337.1"/>
    <property type="match status" value="1"/>
</dbReference>
<keyword evidence="4 10" id="KW-0378">Hydrolase</keyword>
<comment type="pathway">
    <text evidence="10">Cell wall biogenesis; peptidoglycan recycling.</text>
</comment>
<evidence type="ECO:0000256" key="9">
    <source>
        <dbReference type="ARBA" id="ARBA00023316"/>
    </source>
</evidence>
<feature type="active site" description="Proton donor/acceptor" evidence="10">
    <location>
        <position position="176"/>
    </location>
</feature>
<feature type="active site" description="Nucleophile" evidence="10">
    <location>
        <position position="247"/>
    </location>
</feature>
<accession>A0ABT1U7S2</accession>
<organism evidence="12 13">
    <name type="scientific">Methylomonas rivi</name>
    <dbReference type="NCBI Taxonomy" id="2952226"/>
    <lineage>
        <taxon>Bacteria</taxon>
        <taxon>Pseudomonadati</taxon>
        <taxon>Pseudomonadota</taxon>
        <taxon>Gammaproteobacteria</taxon>
        <taxon>Methylococcales</taxon>
        <taxon>Methylococcaceae</taxon>
        <taxon>Methylomonas</taxon>
    </lineage>
</organism>
<evidence type="ECO:0000256" key="3">
    <source>
        <dbReference type="ARBA" id="ARBA00022618"/>
    </source>
</evidence>
<keyword evidence="13" id="KW-1185">Reference proteome</keyword>
<dbReference type="InterPro" id="IPR050226">
    <property type="entry name" value="NagZ_Beta-hexosaminidase"/>
</dbReference>
<dbReference type="InterPro" id="IPR022956">
    <property type="entry name" value="Beta_hexosaminidase_bac"/>
</dbReference>
<dbReference type="GO" id="GO:0004563">
    <property type="term" value="F:beta-N-acetylhexosaminidase activity"/>
    <property type="evidence" value="ECO:0007669"/>
    <property type="project" value="UniProtKB-EC"/>
</dbReference>
<name>A0ABT1U7S2_9GAMM</name>
<dbReference type="Proteomes" id="UP001524586">
    <property type="component" value="Unassembled WGS sequence"/>
</dbReference>
<comment type="catalytic activity">
    <reaction evidence="1 10">
        <text>Hydrolysis of terminal non-reducing N-acetyl-D-hexosamine residues in N-acetyl-beta-D-hexosaminides.</text>
        <dbReference type="EC" id="3.2.1.52"/>
    </reaction>
</comment>
<dbReference type="HAMAP" id="MF_00364">
    <property type="entry name" value="NagZ"/>
    <property type="match status" value="1"/>
</dbReference>
<protein>
    <recommendedName>
        <fullName evidence="10">Beta-hexosaminidase</fullName>
        <ecNumber evidence="10">3.2.1.52</ecNumber>
    </recommendedName>
    <alternativeName>
        <fullName evidence="10">Beta-N-acetylhexosaminidase</fullName>
    </alternativeName>
    <alternativeName>
        <fullName evidence="10">N-acetyl-beta-glucosaminidase</fullName>
    </alternativeName>
</protein>
<keyword evidence="5 10" id="KW-0133">Cell shape</keyword>
<dbReference type="PANTHER" id="PTHR30480">
    <property type="entry name" value="BETA-HEXOSAMINIDASE-RELATED"/>
    <property type="match status" value="1"/>
</dbReference>
<feature type="binding site" evidence="10">
    <location>
        <position position="75"/>
    </location>
    <ligand>
        <name>substrate</name>
    </ligand>
</feature>
<keyword evidence="7 10" id="KW-0326">Glycosidase</keyword>
<comment type="function">
    <text evidence="10">Plays a role in peptidoglycan recycling by cleaving the terminal beta-1,4-linked N-acetylglucosamine (GlcNAc) from peptide-linked peptidoglycan fragments, giving rise to free GlcNAc, anhydro-N-acetylmuramic acid and anhydro-N-acetylmuramic acid-linked peptides.</text>
</comment>
<dbReference type="SUPFAM" id="SSF51445">
    <property type="entry name" value="(Trans)glycosidases"/>
    <property type="match status" value="1"/>
</dbReference>